<evidence type="ECO:0000256" key="15">
    <source>
        <dbReference type="HAMAP-Rule" id="MF_00605"/>
    </source>
</evidence>
<dbReference type="Pfam" id="PF01746">
    <property type="entry name" value="tRNA_m1G_MT"/>
    <property type="match status" value="1"/>
</dbReference>
<dbReference type="CDD" id="cd18080">
    <property type="entry name" value="TrmD-like"/>
    <property type="match status" value="1"/>
</dbReference>
<keyword evidence="11 15" id="KW-0819">tRNA processing</keyword>
<dbReference type="EMBL" id="FNGA01000001">
    <property type="protein sequence ID" value="SDK40219.1"/>
    <property type="molecule type" value="Genomic_DNA"/>
</dbReference>
<evidence type="ECO:0000256" key="10">
    <source>
        <dbReference type="ARBA" id="ARBA00022691"/>
    </source>
</evidence>
<dbReference type="CDD" id="cd18085">
    <property type="entry name" value="TM1570-like"/>
    <property type="match status" value="1"/>
</dbReference>
<evidence type="ECO:0000256" key="12">
    <source>
        <dbReference type="ARBA" id="ARBA00029736"/>
    </source>
</evidence>
<dbReference type="InterPro" id="IPR019230">
    <property type="entry name" value="RNA_MeTrfase_C_dom"/>
</dbReference>
<protein>
    <recommendedName>
        <fullName evidence="6 15">tRNA (guanine-N(1)-)-methyltransferase</fullName>
        <ecNumber evidence="5 15">2.1.1.228</ecNumber>
    </recommendedName>
    <alternativeName>
        <fullName evidence="12 15">M1G-methyltransferase</fullName>
    </alternativeName>
    <alternativeName>
        <fullName evidence="13 15">tRNA [GM37] methyltransferase</fullName>
    </alternativeName>
</protein>
<proteinExistence type="inferred from homology"/>
<keyword evidence="8 15" id="KW-0489">Methyltransferase</keyword>
<dbReference type="HAMAP" id="MF_00605">
    <property type="entry name" value="TrmD"/>
    <property type="match status" value="1"/>
</dbReference>
<accession>A0A1G9BL29</accession>
<dbReference type="FunFam" id="1.10.1270.20:FF:000001">
    <property type="entry name" value="tRNA (guanine-N(1)-)-methyltransferase"/>
    <property type="match status" value="1"/>
</dbReference>
<dbReference type="Pfam" id="PF09936">
    <property type="entry name" value="Methyltrn_RNA_4"/>
    <property type="match status" value="1"/>
</dbReference>
<gene>
    <name evidence="15" type="primary">trmD</name>
    <name evidence="19" type="ORF">SAMN05660337_0337</name>
</gene>
<evidence type="ECO:0000256" key="13">
    <source>
        <dbReference type="ARBA" id="ARBA00033392"/>
    </source>
</evidence>
<keyword evidence="7 15" id="KW-0963">Cytoplasm</keyword>
<feature type="binding site" evidence="15">
    <location>
        <begin position="139"/>
        <end position="144"/>
    </location>
    <ligand>
        <name>S-adenosyl-L-methionine</name>
        <dbReference type="ChEBI" id="CHEBI:59789"/>
    </ligand>
</feature>
<reference evidence="20" key="1">
    <citation type="submission" date="2016-10" db="EMBL/GenBank/DDBJ databases">
        <authorList>
            <person name="Varghese N."/>
            <person name="Submissions S."/>
        </authorList>
    </citation>
    <scope>NUCLEOTIDE SEQUENCE [LARGE SCALE GENOMIC DNA]</scope>
    <source>
        <strain evidence="20">DSM 16995</strain>
    </source>
</reference>
<evidence type="ECO:0000256" key="8">
    <source>
        <dbReference type="ARBA" id="ARBA00022603"/>
    </source>
</evidence>
<comment type="similarity">
    <text evidence="3 15 16">Belongs to the RNA methyltransferase TrmD family.</text>
</comment>
<dbReference type="InterPro" id="IPR029028">
    <property type="entry name" value="Alpha/beta_knot_MTases"/>
</dbReference>
<dbReference type="InterPro" id="IPR002649">
    <property type="entry name" value="tRNA_m1G_MeTrfase_TrmD"/>
</dbReference>
<evidence type="ECO:0000256" key="5">
    <source>
        <dbReference type="ARBA" id="ARBA00012807"/>
    </source>
</evidence>
<evidence type="ECO:0000256" key="6">
    <source>
        <dbReference type="ARBA" id="ARBA00014679"/>
    </source>
</evidence>
<keyword evidence="10 15" id="KW-0949">S-adenosyl-L-methionine</keyword>
<sequence>MNFNLITLFPEFFDSPLSHGLMSKAVEKGIVSFNTVNPRDYAVDKHKSVDDRPYGGGPGMVMFLDPIARSLDSVGIKPVVQGGCGKGKRLLMLSPKGRPLTQKLATELAGEEELTLVCGRYEGIDARFEEIFPVETVSVGDFVLNGGEAGALCLIEAVARLLPDFMGHSESSTEESFSSGLLEYPHYTRPAEYEGLKVPEILSSGNHALIEEWRKKRSLDETLDSRPELLSEADGLKKEDVHYLRSIPRKRLGKHLSMALVHYPVLNKFGEKAAVSLTNLDIHDMSRVSRSYSLAGMYAVTPIEDQKKLADRIISHWTSGPGSKTNPDRAAALAKVSVMDSLIDVVEHIESGTGKKPILVTTSARGAGNVTPRQVREMLYDNPVLLVFGTGHGLAPEILEMATGCLRPLRFMDGYNHLSVRSAVAITVDRLLGDAW</sequence>
<keyword evidence="20" id="KW-1185">Reference proteome</keyword>
<dbReference type="NCBIfam" id="NF000648">
    <property type="entry name" value="PRK00026.1"/>
    <property type="match status" value="1"/>
</dbReference>
<comment type="subcellular location">
    <subcellularLocation>
        <location evidence="2 15 16">Cytoplasm</location>
    </subcellularLocation>
</comment>
<dbReference type="Proteomes" id="UP000199053">
    <property type="component" value="Unassembled WGS sequence"/>
</dbReference>
<dbReference type="STRING" id="246191.SAMN05660337_0337"/>
<name>A0A1G9BL29_9BACT</name>
<dbReference type="SUPFAM" id="SSF75217">
    <property type="entry name" value="alpha/beta knot"/>
    <property type="match status" value="1"/>
</dbReference>
<evidence type="ECO:0000256" key="2">
    <source>
        <dbReference type="ARBA" id="ARBA00004496"/>
    </source>
</evidence>
<dbReference type="Gene3D" id="1.10.1270.20">
    <property type="entry name" value="tRNA(m1g37)methyltransferase, domain 2"/>
    <property type="match status" value="1"/>
</dbReference>
<evidence type="ECO:0000259" key="17">
    <source>
        <dbReference type="Pfam" id="PF01746"/>
    </source>
</evidence>
<dbReference type="Gene3D" id="3.40.1280.10">
    <property type="match status" value="2"/>
</dbReference>
<evidence type="ECO:0000256" key="7">
    <source>
        <dbReference type="ARBA" id="ARBA00022490"/>
    </source>
</evidence>
<evidence type="ECO:0000256" key="11">
    <source>
        <dbReference type="ARBA" id="ARBA00022694"/>
    </source>
</evidence>
<evidence type="ECO:0000256" key="14">
    <source>
        <dbReference type="ARBA" id="ARBA00047783"/>
    </source>
</evidence>
<organism evidence="19 20">
    <name type="scientific">Maridesulfovibrio ferrireducens</name>
    <dbReference type="NCBI Taxonomy" id="246191"/>
    <lineage>
        <taxon>Bacteria</taxon>
        <taxon>Pseudomonadati</taxon>
        <taxon>Thermodesulfobacteriota</taxon>
        <taxon>Desulfovibrionia</taxon>
        <taxon>Desulfovibrionales</taxon>
        <taxon>Desulfovibrionaceae</taxon>
        <taxon>Maridesulfovibrio</taxon>
    </lineage>
</organism>
<keyword evidence="9 15" id="KW-0808">Transferase</keyword>
<dbReference type="PANTHER" id="PTHR46417:SF1">
    <property type="entry name" value="TRNA (GUANINE-N(1)-)-METHYLTRANSFERASE"/>
    <property type="match status" value="1"/>
</dbReference>
<dbReference type="PANTHER" id="PTHR46417">
    <property type="entry name" value="TRNA (GUANINE-N(1)-)-METHYLTRANSFERASE"/>
    <property type="match status" value="1"/>
</dbReference>
<dbReference type="OrthoDB" id="9807416at2"/>
<evidence type="ECO:0000313" key="19">
    <source>
        <dbReference type="EMBL" id="SDK40219.1"/>
    </source>
</evidence>
<evidence type="ECO:0000256" key="3">
    <source>
        <dbReference type="ARBA" id="ARBA00007630"/>
    </source>
</evidence>
<dbReference type="InterPro" id="IPR023148">
    <property type="entry name" value="tRNA_m1G_MeTrfase_C_sf"/>
</dbReference>
<dbReference type="EC" id="2.1.1.228" evidence="5 15"/>
<comment type="catalytic activity">
    <reaction evidence="14 15 16">
        <text>guanosine(37) in tRNA + S-adenosyl-L-methionine = N(1)-methylguanosine(37) in tRNA + S-adenosyl-L-homocysteine + H(+)</text>
        <dbReference type="Rhea" id="RHEA:36899"/>
        <dbReference type="Rhea" id="RHEA-COMP:10145"/>
        <dbReference type="Rhea" id="RHEA-COMP:10147"/>
        <dbReference type="ChEBI" id="CHEBI:15378"/>
        <dbReference type="ChEBI" id="CHEBI:57856"/>
        <dbReference type="ChEBI" id="CHEBI:59789"/>
        <dbReference type="ChEBI" id="CHEBI:73542"/>
        <dbReference type="ChEBI" id="CHEBI:74269"/>
        <dbReference type="EC" id="2.1.1.228"/>
    </reaction>
</comment>
<evidence type="ECO:0000259" key="18">
    <source>
        <dbReference type="Pfam" id="PF09936"/>
    </source>
</evidence>
<evidence type="ECO:0000256" key="16">
    <source>
        <dbReference type="RuleBase" id="RU003464"/>
    </source>
</evidence>
<dbReference type="InterPro" id="IPR016009">
    <property type="entry name" value="tRNA_MeTrfase_TRMD/TRM10"/>
</dbReference>
<dbReference type="GO" id="GO:0002939">
    <property type="term" value="P:tRNA N1-guanine methylation"/>
    <property type="evidence" value="ECO:0007669"/>
    <property type="project" value="TreeGrafter"/>
</dbReference>
<feature type="domain" description="tRNA (guanine-N(1)-)-methyltransferase C-terminal" evidence="18">
    <location>
        <begin position="256"/>
        <end position="433"/>
    </location>
</feature>
<dbReference type="RefSeq" id="WP_092157608.1">
    <property type="nucleotide sequence ID" value="NZ_FNGA01000001.1"/>
</dbReference>
<feature type="binding site" evidence="15">
    <location>
        <position position="119"/>
    </location>
    <ligand>
        <name>S-adenosyl-L-methionine</name>
        <dbReference type="ChEBI" id="CHEBI:59789"/>
    </ligand>
</feature>
<dbReference type="GO" id="GO:0052906">
    <property type="term" value="F:tRNA (guanine(37)-N1)-methyltransferase activity"/>
    <property type="evidence" value="ECO:0007669"/>
    <property type="project" value="UniProtKB-UniRule"/>
</dbReference>
<feature type="domain" description="tRNA methyltransferase TRMD/TRM10-type" evidence="17">
    <location>
        <begin position="1"/>
        <end position="231"/>
    </location>
</feature>
<dbReference type="GO" id="GO:0005829">
    <property type="term" value="C:cytosol"/>
    <property type="evidence" value="ECO:0007669"/>
    <property type="project" value="TreeGrafter"/>
</dbReference>
<comment type="subunit">
    <text evidence="4 15 16">Homodimer.</text>
</comment>
<comment type="function">
    <text evidence="1 15 16">Specifically methylates guanosine-37 in various tRNAs.</text>
</comment>
<dbReference type="InterPro" id="IPR029026">
    <property type="entry name" value="tRNA_m1G_MTases_N"/>
</dbReference>
<evidence type="ECO:0000256" key="9">
    <source>
        <dbReference type="ARBA" id="ARBA00022679"/>
    </source>
</evidence>
<evidence type="ECO:0000256" key="1">
    <source>
        <dbReference type="ARBA" id="ARBA00002634"/>
    </source>
</evidence>
<dbReference type="NCBIfam" id="TIGR00088">
    <property type="entry name" value="trmD"/>
    <property type="match status" value="1"/>
</dbReference>
<evidence type="ECO:0000256" key="4">
    <source>
        <dbReference type="ARBA" id="ARBA00011738"/>
    </source>
</evidence>
<dbReference type="AlphaFoldDB" id="A0A1G9BL29"/>
<evidence type="ECO:0000313" key="20">
    <source>
        <dbReference type="Proteomes" id="UP000199053"/>
    </source>
</evidence>